<proteinExistence type="predicted"/>
<keyword evidence="2" id="KW-1003">Cell membrane</keyword>
<sequence length="444" mass="45995">MITVMRMMVRGRSPRERARARLMSAGAALATFLLCTAANLLSFRIDAPHDRLWVFTEHEPRLLAALTLTLLVVPATVFTYQASRLATATRERRLAALRLAGATPYETRLVGAYEVGRQALLGGLLGGVAHLAVNVALWRSLDGVVPLLSPMWTLVVLAAVVLIGVGSGLAAGRHVVASPLGLVRRARPRGPRAVDLLLVGLGVALFAAGFIGKGRFPVGGPYGAALSVTVGAVLLLFGLVLAATWLIGAVARRAGRTAAAPETLLAARIVQADPRAWARALTVVGLTVFFGSAVGAQQGDILFSPWLTTSKVVAYLLIDLALLLALVTSAAALAVHQAEALLDHRRSFAVLAASGVPASALGRVLTRQALIAASPVCLVAAVAGAGIIILTTADAPGWSPGTFTFAAVRAAVTAGIGVLAAVLVARVSRRTLRGALRPEELRAG</sequence>
<dbReference type="EMBL" id="BOOH01000019">
    <property type="protein sequence ID" value="GIH75849.1"/>
    <property type="molecule type" value="Genomic_DNA"/>
</dbReference>
<comment type="caution">
    <text evidence="8">The sequence shown here is derived from an EMBL/GenBank/DDBJ whole genome shotgun (WGS) entry which is preliminary data.</text>
</comment>
<dbReference type="InterPro" id="IPR003838">
    <property type="entry name" value="ABC3_permease_C"/>
</dbReference>
<feature type="transmembrane region" description="Helical" evidence="6">
    <location>
        <begin position="61"/>
        <end position="83"/>
    </location>
</feature>
<protein>
    <recommendedName>
        <fullName evidence="7">ABC3 transporter permease C-terminal domain-containing protein</fullName>
    </recommendedName>
</protein>
<evidence type="ECO:0000259" key="7">
    <source>
        <dbReference type="Pfam" id="PF02687"/>
    </source>
</evidence>
<evidence type="ECO:0000313" key="8">
    <source>
        <dbReference type="EMBL" id="GIH75849.1"/>
    </source>
</evidence>
<evidence type="ECO:0000256" key="2">
    <source>
        <dbReference type="ARBA" id="ARBA00022475"/>
    </source>
</evidence>
<dbReference type="AlphaFoldDB" id="A0A8J3RLK7"/>
<accession>A0A8J3RLK7</accession>
<feature type="transmembrane region" description="Helical" evidence="6">
    <location>
        <begin position="224"/>
        <end position="247"/>
    </location>
</feature>
<feature type="transmembrane region" description="Helical" evidence="6">
    <location>
        <begin position="314"/>
        <end position="335"/>
    </location>
</feature>
<evidence type="ECO:0000256" key="3">
    <source>
        <dbReference type="ARBA" id="ARBA00022692"/>
    </source>
</evidence>
<keyword evidence="4 6" id="KW-1133">Transmembrane helix</keyword>
<comment type="subcellular location">
    <subcellularLocation>
        <location evidence="1">Cell membrane</location>
        <topology evidence="1">Multi-pass membrane protein</topology>
    </subcellularLocation>
</comment>
<evidence type="ECO:0000256" key="1">
    <source>
        <dbReference type="ARBA" id="ARBA00004651"/>
    </source>
</evidence>
<gene>
    <name evidence="8" type="ORF">Plo01_22780</name>
</gene>
<dbReference type="Pfam" id="PF02687">
    <property type="entry name" value="FtsX"/>
    <property type="match status" value="1"/>
</dbReference>
<evidence type="ECO:0000256" key="5">
    <source>
        <dbReference type="ARBA" id="ARBA00023136"/>
    </source>
</evidence>
<name>A0A8J3RLK7_9ACTN</name>
<evidence type="ECO:0000313" key="9">
    <source>
        <dbReference type="Proteomes" id="UP000616724"/>
    </source>
</evidence>
<feature type="transmembrane region" description="Helical" evidence="6">
    <location>
        <begin position="369"/>
        <end position="391"/>
    </location>
</feature>
<organism evidence="8 9">
    <name type="scientific">Planobispora longispora</name>
    <dbReference type="NCBI Taxonomy" id="28887"/>
    <lineage>
        <taxon>Bacteria</taxon>
        <taxon>Bacillati</taxon>
        <taxon>Actinomycetota</taxon>
        <taxon>Actinomycetes</taxon>
        <taxon>Streptosporangiales</taxon>
        <taxon>Streptosporangiaceae</taxon>
        <taxon>Planobispora</taxon>
    </lineage>
</organism>
<feature type="transmembrane region" description="Helical" evidence="6">
    <location>
        <begin position="151"/>
        <end position="172"/>
    </location>
</feature>
<reference evidence="8 9" key="1">
    <citation type="submission" date="2021-01" db="EMBL/GenBank/DDBJ databases">
        <title>Whole genome shotgun sequence of Planobispora longispora NBRC 13918.</title>
        <authorList>
            <person name="Komaki H."/>
            <person name="Tamura T."/>
        </authorList>
    </citation>
    <scope>NUCLEOTIDE SEQUENCE [LARGE SCALE GENOMIC DNA]</scope>
    <source>
        <strain evidence="8 9">NBRC 13918</strain>
    </source>
</reference>
<evidence type="ECO:0000256" key="6">
    <source>
        <dbReference type="SAM" id="Phobius"/>
    </source>
</evidence>
<keyword evidence="3 6" id="KW-0812">Transmembrane</keyword>
<feature type="transmembrane region" description="Helical" evidence="6">
    <location>
        <begin position="193"/>
        <end position="212"/>
    </location>
</feature>
<keyword evidence="9" id="KW-1185">Reference proteome</keyword>
<dbReference type="GO" id="GO:0005886">
    <property type="term" value="C:plasma membrane"/>
    <property type="evidence" value="ECO:0007669"/>
    <property type="project" value="UniProtKB-SubCell"/>
</dbReference>
<dbReference type="RefSeq" id="WP_203890510.1">
    <property type="nucleotide sequence ID" value="NZ_BOOH01000019.1"/>
</dbReference>
<evidence type="ECO:0000256" key="4">
    <source>
        <dbReference type="ARBA" id="ARBA00022989"/>
    </source>
</evidence>
<feature type="domain" description="ABC3 transporter permease C-terminal" evidence="7">
    <location>
        <begin position="68"/>
        <end position="176"/>
    </location>
</feature>
<feature type="transmembrane region" description="Helical" evidence="6">
    <location>
        <begin position="403"/>
        <end position="425"/>
    </location>
</feature>
<feature type="transmembrane region" description="Helical" evidence="6">
    <location>
        <begin position="119"/>
        <end position="139"/>
    </location>
</feature>
<keyword evidence="5 6" id="KW-0472">Membrane</keyword>
<dbReference type="Proteomes" id="UP000616724">
    <property type="component" value="Unassembled WGS sequence"/>
</dbReference>
<feature type="transmembrane region" description="Helical" evidence="6">
    <location>
        <begin position="276"/>
        <end position="294"/>
    </location>
</feature>